<reference evidence="1" key="1">
    <citation type="submission" date="2024-09" db="EMBL/GenBank/DDBJ databases">
        <title>Black Yeasts Isolated from many extreme environments.</title>
        <authorList>
            <person name="Coleine C."/>
            <person name="Stajich J.E."/>
            <person name="Selbmann L."/>
        </authorList>
    </citation>
    <scope>NUCLEOTIDE SEQUENCE</scope>
    <source>
        <strain evidence="1">CCFEE 5737</strain>
    </source>
</reference>
<evidence type="ECO:0000313" key="2">
    <source>
        <dbReference type="Proteomes" id="UP001186974"/>
    </source>
</evidence>
<dbReference type="Proteomes" id="UP001186974">
    <property type="component" value="Unassembled WGS sequence"/>
</dbReference>
<keyword evidence="2" id="KW-1185">Reference proteome</keyword>
<comment type="caution">
    <text evidence="1">The sequence shown here is derived from an EMBL/GenBank/DDBJ whole genome shotgun (WGS) entry which is preliminary data.</text>
</comment>
<gene>
    <name evidence="1" type="ORF">LTS18_011781</name>
</gene>
<organism evidence="1 2">
    <name type="scientific">Coniosporium uncinatum</name>
    <dbReference type="NCBI Taxonomy" id="93489"/>
    <lineage>
        <taxon>Eukaryota</taxon>
        <taxon>Fungi</taxon>
        <taxon>Dikarya</taxon>
        <taxon>Ascomycota</taxon>
        <taxon>Pezizomycotina</taxon>
        <taxon>Dothideomycetes</taxon>
        <taxon>Dothideomycetes incertae sedis</taxon>
        <taxon>Coniosporium</taxon>
    </lineage>
</organism>
<evidence type="ECO:0000313" key="1">
    <source>
        <dbReference type="EMBL" id="KAK3055742.1"/>
    </source>
</evidence>
<name>A0ACC3CY62_9PEZI</name>
<accession>A0ACC3CY62</accession>
<sequence length="552" mass="61313">MSVPGVRELSPRVIPGDIVCLRQLRIDSHGNPVHSIHTALPGALHHAALAPYWDGIQYDTVVVRVDLKSQRVFVEIKSLSPESMKFNVSFQVALTAYGELHEAVAMSGEGMRPSRRRPQVKSLPVHDKPASRAWSNNGPMPVVGVVSGPPMQSKHLAAAYSDSVTPPANGLDRFSTTTDGSGDTVHSHDRIHVQPAAKRTHSRPWSEKMLFPSESDGVLQHTLNSAMSHRACHDQKLNFEQCKAIESICKHNYGDIPYLISGPPGTGKTKTLVEIALQLIRHTSGVSHILVCAPSDPAADTLAQRLRHWLGPAKMLRLNAFQRTFAEVSGELLPYCYVQNDRFGIPPFRELMGFSIVVTTCRDAAMLVHAHVTNQDLHHLEESMLSALHPDRQQEKLKLHWDALLIDEAAQAIEPEALIPLTVICPPTTEDSVTRYPAFIMAGDQRQLGPRTSSRLPALERSLFERLFDRPLYAGHLLARHSLGRKRPHQTLTKAMLPIIRPPFANLIRNYRSHPAILAVPSALFYSDTLIPEAAHRDDLLSWPGWKGRGWP</sequence>
<feature type="non-terminal residue" evidence="1">
    <location>
        <position position="552"/>
    </location>
</feature>
<protein>
    <submittedName>
        <fullName evidence="1">Uncharacterized protein</fullName>
    </submittedName>
</protein>
<proteinExistence type="predicted"/>
<dbReference type="EMBL" id="JAWDJW010009792">
    <property type="protein sequence ID" value="KAK3055742.1"/>
    <property type="molecule type" value="Genomic_DNA"/>
</dbReference>